<protein>
    <submittedName>
        <fullName evidence="6">Transglycosylase domain protein</fullName>
    </submittedName>
</protein>
<dbReference type="Pfam" id="PF03990">
    <property type="entry name" value="DUF348"/>
    <property type="match status" value="3"/>
</dbReference>
<evidence type="ECO:0000256" key="3">
    <source>
        <dbReference type="ARBA" id="ARBA00022801"/>
    </source>
</evidence>
<feature type="region of interest" description="Disordered" evidence="4">
    <location>
        <begin position="313"/>
        <end position="359"/>
    </location>
</feature>
<reference evidence="6 7" key="1">
    <citation type="journal article" date="2009" name="Stand. Genomic Sci.">
        <title>Complete genome sequence of Jonesia denitrificans type strain (Prevot 55134).</title>
        <authorList>
            <person name="Pukall R."/>
            <person name="Gehrich-Schroter G."/>
            <person name="Lapidus A."/>
            <person name="Nolan M."/>
            <person name="Glavina Del Rio T."/>
            <person name="Lucas S."/>
            <person name="Chen F."/>
            <person name="Tice H."/>
            <person name="Pitluck S."/>
            <person name="Cheng J.F."/>
            <person name="Copeland A."/>
            <person name="Saunders E."/>
            <person name="Brettin T."/>
            <person name="Detter J.C."/>
            <person name="Bruce D."/>
            <person name="Goodwin L."/>
            <person name="Pati A."/>
            <person name="Ivanova N."/>
            <person name="Mavromatis K."/>
            <person name="Ovchinnikova G."/>
            <person name="Chen A."/>
            <person name="Palaniappan K."/>
            <person name="Land M."/>
            <person name="Hauser L."/>
            <person name="Chang Y.J."/>
            <person name="Jeffries C.D."/>
            <person name="Chain P."/>
            <person name="Goker M."/>
            <person name="Bristow J."/>
            <person name="Eisen J.A."/>
            <person name="Markowitz V."/>
            <person name="Hugenholtz P."/>
            <person name="Kyrpides N.C."/>
            <person name="Klenk H.P."/>
            <person name="Han C."/>
        </authorList>
    </citation>
    <scope>NUCLEOTIDE SEQUENCE [LARGE SCALE GENOMIC DNA]</scope>
    <source>
        <strain evidence="7">ATCC 14870 / DSM 20603 / BCRC 15368 / CIP 55.134 / JCM 11481 / NBRC 15587 / NCTC 10816 / Prevot 55134</strain>
    </source>
</reference>
<dbReference type="InterPro" id="IPR023346">
    <property type="entry name" value="Lysozyme-like_dom_sf"/>
</dbReference>
<evidence type="ECO:0000313" key="7">
    <source>
        <dbReference type="Proteomes" id="UP000000628"/>
    </source>
</evidence>
<proteinExistence type="inferred from homology"/>
<dbReference type="SUPFAM" id="SSF53955">
    <property type="entry name" value="Lysozyme-like"/>
    <property type="match status" value="1"/>
</dbReference>
<sequence length="439" mass="46179">MRSTDVPGHDHVWNPVKKTVALASTGALTAALVAGGAVYASAHKTITLDVDGNVETITTFAGSVDSLLNNEGITLDEGDVVAPATTQSLSEGDTVTVRYEREVTLDNNGEEITITTTALDANELLTAYALRGDDVSLVASRSDERLDVGLRLDHDGPVAIIVDGENITTDNGGHALVSEFLAEHDIEVDEDDRVSIRQLPAGTTSVTDDTTNDDATDTAIDVAREGATPDGVVSIVVQRVETDTKVKKNHIDFDTVTKKDSSRYKDLPQVVKTEGKKGLRVRKYEVTTVDGVVESQEKIYDEVDRKPVDRVIVVGTKERPAPVPAPARTSSSSSSNSSGSSSSSSNSSGSSSSSGSTSAASGDVWAKLAQCESGGNPATNTGNGYYGMYQFSLPTWKAVGGTGLPSDASAAEQTKRAKILQARSGWGQWPACSSKLGLR</sequence>
<dbReference type="CDD" id="cd13925">
    <property type="entry name" value="RPF"/>
    <property type="match status" value="1"/>
</dbReference>
<dbReference type="Pfam" id="PF06737">
    <property type="entry name" value="Transglycosylas"/>
    <property type="match status" value="1"/>
</dbReference>
<keyword evidence="2" id="KW-0732">Signal</keyword>
<feature type="compositionally biased region" description="Low complexity" evidence="4">
    <location>
        <begin position="329"/>
        <end position="359"/>
    </location>
</feature>
<gene>
    <name evidence="6" type="ordered locus">Jden_1953</name>
</gene>
<name>C7R0C8_JONDD</name>
<dbReference type="Gene3D" id="2.20.230.10">
    <property type="entry name" value="Resuscitation-promoting factor rpfb"/>
    <property type="match status" value="1"/>
</dbReference>
<dbReference type="HOGENOM" id="CLU_036884_1_0_11"/>
<dbReference type="Gene3D" id="1.10.530.10">
    <property type="match status" value="1"/>
</dbReference>
<dbReference type="PROSITE" id="PS51109">
    <property type="entry name" value="G5"/>
    <property type="match status" value="1"/>
</dbReference>
<dbReference type="KEGG" id="jde:Jden_1953"/>
<evidence type="ECO:0000256" key="1">
    <source>
        <dbReference type="ARBA" id="ARBA00010830"/>
    </source>
</evidence>
<dbReference type="RefSeq" id="WP_015772220.1">
    <property type="nucleotide sequence ID" value="NC_013174.1"/>
</dbReference>
<dbReference type="CAZy" id="GH23">
    <property type="family name" value="Glycoside Hydrolase Family 23"/>
</dbReference>
<dbReference type="GO" id="GO:0016787">
    <property type="term" value="F:hydrolase activity"/>
    <property type="evidence" value="ECO:0007669"/>
    <property type="project" value="UniProtKB-KW"/>
</dbReference>
<dbReference type="InterPro" id="IPR010618">
    <property type="entry name" value="RPF"/>
</dbReference>
<dbReference type="Pfam" id="PF07501">
    <property type="entry name" value="G5"/>
    <property type="match status" value="1"/>
</dbReference>
<dbReference type="SMART" id="SM01208">
    <property type="entry name" value="G5"/>
    <property type="match status" value="1"/>
</dbReference>
<feature type="domain" description="G5" evidence="5">
    <location>
        <begin position="237"/>
        <end position="318"/>
    </location>
</feature>
<comment type="similarity">
    <text evidence="1">Belongs to the transglycosylase family. Rpf subfamily.</text>
</comment>
<evidence type="ECO:0000259" key="5">
    <source>
        <dbReference type="PROSITE" id="PS51109"/>
    </source>
</evidence>
<keyword evidence="3" id="KW-0378">Hydrolase</keyword>
<dbReference type="eggNOG" id="COG3583">
    <property type="taxonomic scope" value="Bacteria"/>
</dbReference>
<keyword evidence="7" id="KW-1185">Reference proteome</keyword>
<evidence type="ECO:0000256" key="4">
    <source>
        <dbReference type="SAM" id="MobiDB-lite"/>
    </source>
</evidence>
<dbReference type="AlphaFoldDB" id="C7R0C8"/>
<dbReference type="InterPro" id="IPR007137">
    <property type="entry name" value="DUF348"/>
</dbReference>
<dbReference type="InterPro" id="IPR011098">
    <property type="entry name" value="G5_dom"/>
</dbReference>
<organism evidence="6 7">
    <name type="scientific">Jonesia denitrificans (strain ATCC 14870 / DSM 20603 / BCRC 15368 / CIP 55.134 / JCM 11481 / NBRC 15587 / NCTC 10816 / Prevot 55134)</name>
    <name type="common">Listeria denitrificans</name>
    <dbReference type="NCBI Taxonomy" id="471856"/>
    <lineage>
        <taxon>Bacteria</taxon>
        <taxon>Bacillati</taxon>
        <taxon>Actinomycetota</taxon>
        <taxon>Actinomycetes</taxon>
        <taxon>Micrococcales</taxon>
        <taxon>Jonesiaceae</taxon>
        <taxon>Jonesia</taxon>
    </lineage>
</organism>
<accession>C7R0C8</accession>
<dbReference type="EMBL" id="CP001706">
    <property type="protein sequence ID" value="ACV09592.1"/>
    <property type="molecule type" value="Genomic_DNA"/>
</dbReference>
<evidence type="ECO:0000256" key="2">
    <source>
        <dbReference type="ARBA" id="ARBA00022729"/>
    </source>
</evidence>
<dbReference type="Proteomes" id="UP000000628">
    <property type="component" value="Chromosome"/>
</dbReference>
<evidence type="ECO:0000313" key="6">
    <source>
        <dbReference type="EMBL" id="ACV09592.1"/>
    </source>
</evidence>
<dbReference type="STRING" id="471856.Jden_1953"/>